<keyword evidence="2" id="KW-1185">Reference proteome</keyword>
<reference evidence="1 2" key="1">
    <citation type="submission" date="2021-03" db="EMBL/GenBank/DDBJ databases">
        <authorList>
            <person name="Gilmore M.S."/>
            <person name="Schwartzman J."/>
            <person name="Van Tyne D."/>
            <person name="Martin M."/>
            <person name="Earl A.M."/>
            <person name="Manson A.L."/>
            <person name="Straub T."/>
            <person name="Salamzade R."/>
            <person name="Saavedra J."/>
            <person name="Lebreton F."/>
            <person name="Prichula J."/>
            <person name="Schaufler K."/>
            <person name="Gaca A."/>
            <person name="Sgardioli B."/>
            <person name="Wagenaar J."/>
            <person name="Strong T."/>
        </authorList>
    </citation>
    <scope>NUCLEOTIDE SEQUENCE [LARGE SCALE GENOMIC DNA]</scope>
    <source>
        <strain evidence="1 2">665A</strain>
    </source>
</reference>
<protein>
    <submittedName>
        <fullName evidence="1">Uncharacterized protein</fullName>
    </submittedName>
</protein>
<dbReference type="RefSeq" id="WP_207701423.1">
    <property type="nucleotide sequence ID" value="NZ_JAFREL020000001.1"/>
</dbReference>
<evidence type="ECO:0000313" key="1">
    <source>
        <dbReference type="EMBL" id="MEO1768849.1"/>
    </source>
</evidence>
<dbReference type="Proteomes" id="UP000664357">
    <property type="component" value="Unassembled WGS sequence"/>
</dbReference>
<proteinExistence type="predicted"/>
<accession>A0ABV0EN12</accession>
<name>A0ABV0EN12_9ENTE</name>
<gene>
    <name evidence="1" type="ORF">JZO67_000788</name>
</gene>
<reference evidence="1 2" key="2">
    <citation type="submission" date="2024-02" db="EMBL/GenBank/DDBJ databases">
        <title>The Genome Sequence of Enterococcus sp. DIV0159.</title>
        <authorList>
            <person name="Earl A."/>
            <person name="Manson A."/>
            <person name="Gilmore M."/>
            <person name="Sanders J."/>
            <person name="Shea T."/>
            <person name="Howe W."/>
            <person name="Livny J."/>
            <person name="Cuomo C."/>
            <person name="Neafsey D."/>
            <person name="Birren B."/>
        </authorList>
    </citation>
    <scope>NUCLEOTIDE SEQUENCE [LARGE SCALE GENOMIC DNA]</scope>
    <source>
        <strain evidence="1 2">665A</strain>
    </source>
</reference>
<dbReference type="EMBL" id="JAFREL020000001">
    <property type="protein sequence ID" value="MEO1768849.1"/>
    <property type="molecule type" value="Genomic_DNA"/>
</dbReference>
<evidence type="ECO:0000313" key="2">
    <source>
        <dbReference type="Proteomes" id="UP000664357"/>
    </source>
</evidence>
<comment type="caution">
    <text evidence="1">The sequence shown here is derived from an EMBL/GenBank/DDBJ whole genome shotgun (WGS) entry which is preliminary data.</text>
</comment>
<organism evidence="1 2">
    <name type="scientific">Candidatus Enterococcus ferrettii</name>
    <dbReference type="NCBI Taxonomy" id="2815324"/>
    <lineage>
        <taxon>Bacteria</taxon>
        <taxon>Bacillati</taxon>
        <taxon>Bacillota</taxon>
        <taxon>Bacilli</taxon>
        <taxon>Lactobacillales</taxon>
        <taxon>Enterococcaceae</taxon>
        <taxon>Enterococcus</taxon>
    </lineage>
</organism>
<sequence length="256" mass="29259">MKSESSIVAERIENVIMLDSEIFSSQWERIWKKDTSDSPQDKQLLSMVLPIPDHDETLIIYRDKGVHYAKQTLPTLKKHVQEEKFLDYACLSQTLKRFNCFGKKLFPMVSSTTCLFPFGGSTQHAAWINPVEIKEIQTTKACTEIKMTSGIIYCTQTGKRTVEHHAMNALAILAAYRQDRLHREGAGQTPLDYLSLPDTPFIRSICQKPLLQEFTLPLGAFERHYDNERFLKNVINVSKVIQSGALSYDTLSELLK</sequence>